<comment type="caution">
    <text evidence="1">The sequence shown here is derived from an EMBL/GenBank/DDBJ whole genome shotgun (WGS) entry which is preliminary data.</text>
</comment>
<keyword evidence="2" id="KW-1185">Reference proteome</keyword>
<gene>
    <name evidence="1" type="ORF">O6H91_17G078900</name>
</gene>
<protein>
    <submittedName>
        <fullName evidence="1">Uncharacterized protein</fullName>
    </submittedName>
</protein>
<reference evidence="2" key="1">
    <citation type="journal article" date="2024" name="Proc. Natl. Acad. Sci. U.S.A.">
        <title>Extraordinary preservation of gene collinearity over three hundred million years revealed in homosporous lycophytes.</title>
        <authorList>
            <person name="Li C."/>
            <person name="Wickell D."/>
            <person name="Kuo L.Y."/>
            <person name="Chen X."/>
            <person name="Nie B."/>
            <person name="Liao X."/>
            <person name="Peng D."/>
            <person name="Ji J."/>
            <person name="Jenkins J."/>
            <person name="Williams M."/>
            <person name="Shu S."/>
            <person name="Plott C."/>
            <person name="Barry K."/>
            <person name="Rajasekar S."/>
            <person name="Grimwood J."/>
            <person name="Han X."/>
            <person name="Sun S."/>
            <person name="Hou Z."/>
            <person name="He W."/>
            <person name="Dai G."/>
            <person name="Sun C."/>
            <person name="Schmutz J."/>
            <person name="Leebens-Mack J.H."/>
            <person name="Li F.W."/>
            <person name="Wang L."/>
        </authorList>
    </citation>
    <scope>NUCLEOTIDE SEQUENCE [LARGE SCALE GENOMIC DNA]</scope>
    <source>
        <strain evidence="2">cv. PW_Plant_1</strain>
    </source>
</reference>
<dbReference type="EMBL" id="CM055108">
    <property type="protein sequence ID" value="KAJ7526037.1"/>
    <property type="molecule type" value="Genomic_DNA"/>
</dbReference>
<sequence>MERKEPSLVPEWLKGAAAGATGGVSQFPQSSFHQDGSSGSLHSSKRVAPNAIADSSPHAFPERAVHPSSRRPGTGDGLLEHSAERFPRPKSSFVSSRSSFHHGNGLDLDTQSNHEWNHEKFRLQRERSKDIALDSAGNHKKEKDQYCSESSSLRRQSTEKHIRYAADVPIRRMNSMVKLSKNESSSHPITGSGLASNMQKAVFEQNFPSLNAQERLAAVHSSLGNVYVLNSSLLEEPSSRTDGISSKVRVAYWDKVPYNDMDVGSSGMSDEPTKSSDSIQNNVLSADLAASISQPMLSSTHVLKPAKLAGGTRQLEEIALKQLKQLVPKKPVFSKLMPNVVQEVEPVMVTSCITQASSQAFNATTLCPELSKPTDENLVAEKNSREAVVSSAPLAKLEGGTFVPLPASSSTNAAMVKKGVSRKNGMNAGFSFLKKPKQLLDRRAVPIASVTLTGAEGGTSQQFKEGSSTGNGRRISVQAKNRSEFFNALRRKAAGGGTALSTSDNKNSMVGDKIEEVCARDELEDDNVPEEGNLQGSAPTVDGIEVPKSSSNLSIAGNFSGTKREFPANGLILEGSQAIVKESTADDLSLGTLQVSGDAGSEEEETAFLRSLGWQENTKEGEEALTEEEINAFYKEHMTSPVLIWQKQRLKTLSGKSLVASVGSISPGLSSSDSDSEEELNILHR</sequence>
<evidence type="ECO:0000313" key="1">
    <source>
        <dbReference type="EMBL" id="KAJ7526037.1"/>
    </source>
</evidence>
<accession>A0ACC2B998</accession>
<dbReference type="Proteomes" id="UP001162992">
    <property type="component" value="Chromosome 17"/>
</dbReference>
<proteinExistence type="predicted"/>
<evidence type="ECO:0000313" key="2">
    <source>
        <dbReference type="Proteomes" id="UP001162992"/>
    </source>
</evidence>
<organism evidence="1 2">
    <name type="scientific">Diphasiastrum complanatum</name>
    <name type="common">Issler's clubmoss</name>
    <name type="synonym">Lycopodium complanatum</name>
    <dbReference type="NCBI Taxonomy" id="34168"/>
    <lineage>
        <taxon>Eukaryota</taxon>
        <taxon>Viridiplantae</taxon>
        <taxon>Streptophyta</taxon>
        <taxon>Embryophyta</taxon>
        <taxon>Tracheophyta</taxon>
        <taxon>Lycopodiopsida</taxon>
        <taxon>Lycopodiales</taxon>
        <taxon>Lycopodiaceae</taxon>
        <taxon>Lycopodioideae</taxon>
        <taxon>Diphasiastrum</taxon>
    </lineage>
</organism>
<name>A0ACC2B998_DIPCM</name>